<evidence type="ECO:0000313" key="1">
    <source>
        <dbReference type="EMBL" id="SHO33239.1"/>
    </source>
</evidence>
<dbReference type="RefSeq" id="YP_009329111.1">
    <property type="nucleotide sequence ID" value="NC_032108.1"/>
</dbReference>
<organism evidence="1 2">
    <name type="scientific">Cedratvirus A11</name>
    <dbReference type="NCBI Taxonomy" id="1903266"/>
    <lineage>
        <taxon>Viruses</taxon>
        <taxon>Pithoviruses</taxon>
        <taxon>Orthocedratvirinae</taxon>
        <taxon>Alphacedratvirus</taxon>
        <taxon>Alphacedratvirus aljazairmassiliense</taxon>
    </lineage>
</organism>
<dbReference type="Proteomes" id="UP000201465">
    <property type="component" value="Segment"/>
</dbReference>
<dbReference type="GeneID" id="30523120"/>
<keyword evidence="2" id="KW-1185">Reference proteome</keyword>
<name>A0A1M7XU82_9VIRU</name>
<dbReference type="EMBL" id="LT671577">
    <property type="protein sequence ID" value="SHO33239.1"/>
    <property type="molecule type" value="Genomic_DNA"/>
</dbReference>
<gene>
    <name evidence="1" type="ORF">BQ3484_171</name>
</gene>
<accession>A0A1M7XU82</accession>
<evidence type="ECO:0000313" key="2">
    <source>
        <dbReference type="Proteomes" id="UP000201465"/>
    </source>
</evidence>
<reference evidence="1 2" key="1">
    <citation type="submission" date="2016-11" db="EMBL/GenBank/DDBJ databases">
        <authorList>
            <consortium name="Urmite Genomes"/>
        </authorList>
    </citation>
    <scope>NUCLEOTIDE SEQUENCE [LARGE SCALE GENOMIC DNA]</scope>
    <source>
        <strain evidence="1 2">A11</strain>
    </source>
</reference>
<sequence length="141" mass="16632">MDELINYLENVPQQNISIRPSVALAEYLMCREFQRKLKEHVRRLVSCACFNVGMRLVHDEEPLVYFVEEHTILVEYEHGKLVYAFAKERSMCSRGKAQSVLDCLEVVSRSLKLKLEKRDRLDLKGTELHWVEFYPTETPQE</sequence>
<proteinExistence type="predicted"/>
<protein>
    <submittedName>
        <fullName evidence="1">Uncharacterized protein</fullName>
    </submittedName>
</protein>
<dbReference type="KEGG" id="vg:30523120"/>